<reference evidence="2 3" key="1">
    <citation type="submission" date="2018-09" db="EMBL/GenBank/DDBJ databases">
        <title>Characterization of the phylogenetic diversity of five novel species belonging to the genus Bifidobacterium.</title>
        <authorList>
            <person name="Lugli G.A."/>
            <person name="Duranti S."/>
            <person name="Milani C."/>
        </authorList>
    </citation>
    <scope>NUCLEOTIDE SEQUENCE [LARGE SCALE GENOMIC DNA]</scope>
    <source>
        <strain evidence="2 3">2033B</strain>
    </source>
</reference>
<sequence>MAGSDDNAMDGMNDDDLHFSDADFDALLAGGLDDAPTEPAADATPASQTGGMPADGASGGADDDLAGIVEPDAGESFAAGFDDELAGLLGDKAKAAVLITRIASARLLAAFCQLSDISADCLASQSGAVAVLRNLDGDGPEAAARDITTVVSGMTVVLAVNRADRLDATLYLQGEAGQTFVPPVLFSTTPPFVEDLLLGIAKVADVTAQGVETVSSSSLDREQAMQVLAEHTRFGRGGAGRIE</sequence>
<dbReference type="AlphaFoldDB" id="A0A430FVA1"/>
<feature type="region of interest" description="Disordered" evidence="1">
    <location>
        <begin position="29"/>
        <end position="66"/>
    </location>
</feature>
<accession>A0A430FVA1</accession>
<keyword evidence="3" id="KW-1185">Reference proteome</keyword>
<name>A0A430FVA1_9BIFI</name>
<feature type="compositionally biased region" description="Low complexity" evidence="1">
    <location>
        <begin position="29"/>
        <end position="56"/>
    </location>
</feature>
<dbReference type="RefSeq" id="WP_125967840.1">
    <property type="nucleotide sequence ID" value="NZ_QXGK01000004.1"/>
</dbReference>
<evidence type="ECO:0000313" key="2">
    <source>
        <dbReference type="EMBL" id="RSX57713.1"/>
    </source>
</evidence>
<organism evidence="2 3">
    <name type="scientific">Bifidobacterium samirii</name>
    <dbReference type="NCBI Taxonomy" id="2306974"/>
    <lineage>
        <taxon>Bacteria</taxon>
        <taxon>Bacillati</taxon>
        <taxon>Actinomycetota</taxon>
        <taxon>Actinomycetes</taxon>
        <taxon>Bifidobacteriales</taxon>
        <taxon>Bifidobacteriaceae</taxon>
        <taxon>Bifidobacterium</taxon>
    </lineage>
</organism>
<protein>
    <submittedName>
        <fullName evidence="2">Uncharacterized protein</fullName>
    </submittedName>
</protein>
<gene>
    <name evidence="2" type="ORF">D2E24_0561</name>
</gene>
<dbReference type="Proteomes" id="UP000287470">
    <property type="component" value="Unassembled WGS sequence"/>
</dbReference>
<dbReference type="EMBL" id="QXGK01000004">
    <property type="protein sequence ID" value="RSX57713.1"/>
    <property type="molecule type" value="Genomic_DNA"/>
</dbReference>
<proteinExistence type="predicted"/>
<evidence type="ECO:0000256" key="1">
    <source>
        <dbReference type="SAM" id="MobiDB-lite"/>
    </source>
</evidence>
<comment type="caution">
    <text evidence="2">The sequence shown here is derived from an EMBL/GenBank/DDBJ whole genome shotgun (WGS) entry which is preliminary data.</text>
</comment>
<dbReference type="OrthoDB" id="3238607at2"/>
<evidence type="ECO:0000313" key="3">
    <source>
        <dbReference type="Proteomes" id="UP000287470"/>
    </source>
</evidence>